<dbReference type="SUPFAM" id="SSF52540">
    <property type="entry name" value="P-loop containing nucleoside triphosphate hydrolases"/>
    <property type="match status" value="1"/>
</dbReference>
<gene>
    <name evidence="6" type="primary">ychF</name>
    <name evidence="9" type="ORF">C8P66_111168</name>
</gene>
<dbReference type="InterPro" id="IPR013029">
    <property type="entry name" value="YchF_C"/>
</dbReference>
<evidence type="ECO:0000256" key="4">
    <source>
        <dbReference type="ARBA" id="ARBA00022840"/>
    </source>
</evidence>
<dbReference type="GO" id="GO:0046872">
    <property type="term" value="F:metal ion binding"/>
    <property type="evidence" value="ECO:0007669"/>
    <property type="project" value="UniProtKB-KW"/>
</dbReference>
<evidence type="ECO:0000313" key="10">
    <source>
        <dbReference type="Proteomes" id="UP000249688"/>
    </source>
</evidence>
<dbReference type="GO" id="GO:0016887">
    <property type="term" value="F:ATP hydrolysis activity"/>
    <property type="evidence" value="ECO:0007669"/>
    <property type="project" value="UniProtKB-UniRule"/>
</dbReference>
<dbReference type="FunFam" id="3.10.20.30:FF:000001">
    <property type="entry name" value="Ribosome-binding ATPase YchF"/>
    <property type="match status" value="1"/>
</dbReference>
<dbReference type="PROSITE" id="PS51880">
    <property type="entry name" value="TGS"/>
    <property type="match status" value="1"/>
</dbReference>
<dbReference type="Pfam" id="PF06071">
    <property type="entry name" value="YchF-GTPase_C"/>
    <property type="match status" value="1"/>
</dbReference>
<name>A0A2W7KDP7_9PROT</name>
<sequence>MGFNCGIVGLPNVGKSTLFNALTATAAAQAANYPFCTIEPNVGRVAVPDPRLDALTRIGKSQKTVPTSLEFVDIAGLVRGASKGEGLGNQFLANIREVDAIIHVLRCFEDGDVTHVEGNIDPVRDAETVETELMLADLDSLEKRLPSLQKKAKGGDKDSAALVALMEPIVAALAEGRPARSVVAAADAAAVSKLGLMTSKPVLFVCNVEEASAANGNALSERVFAMAAAQGARAVVVSAAIEAEISQMAPADRAEFLESLGLVDSGLDRIIRAGYALLGLITYFTCGPKEARAWTITKGTKAPGAAGVIHGDFERGFIACETVAYEDYITLGGEQGAKEAGKMRIEGKEYVVKDGDILLFRFNV</sequence>
<dbReference type="GO" id="GO:0005737">
    <property type="term" value="C:cytoplasm"/>
    <property type="evidence" value="ECO:0007669"/>
    <property type="project" value="TreeGrafter"/>
</dbReference>
<dbReference type="GO" id="GO:0005525">
    <property type="term" value="F:GTP binding"/>
    <property type="evidence" value="ECO:0007669"/>
    <property type="project" value="InterPro"/>
</dbReference>
<dbReference type="InterPro" id="IPR012676">
    <property type="entry name" value="TGS-like"/>
</dbReference>
<proteinExistence type="inferred from homology"/>
<dbReference type="InterPro" id="IPR004095">
    <property type="entry name" value="TGS"/>
</dbReference>
<dbReference type="EMBL" id="QKYU01000011">
    <property type="protein sequence ID" value="PZW45752.1"/>
    <property type="molecule type" value="Genomic_DNA"/>
</dbReference>
<dbReference type="Gene3D" id="3.10.20.30">
    <property type="match status" value="1"/>
</dbReference>
<feature type="domain" description="OBG-type G" evidence="7">
    <location>
        <begin position="3"/>
        <end position="257"/>
    </location>
</feature>
<dbReference type="GO" id="GO:0005524">
    <property type="term" value="F:ATP binding"/>
    <property type="evidence" value="ECO:0007669"/>
    <property type="project" value="UniProtKB-UniRule"/>
</dbReference>
<dbReference type="GO" id="GO:0043023">
    <property type="term" value="F:ribosomal large subunit binding"/>
    <property type="evidence" value="ECO:0007669"/>
    <property type="project" value="UniProtKB-UniRule"/>
</dbReference>
<dbReference type="FunFam" id="1.10.150.300:FF:000001">
    <property type="entry name" value="Ribosome-binding ATPase YchF"/>
    <property type="match status" value="1"/>
</dbReference>
<dbReference type="InterPro" id="IPR012675">
    <property type="entry name" value="Beta-grasp_dom_sf"/>
</dbReference>
<comment type="similarity">
    <text evidence="6">Belongs to the TRAFAC class OBG-HflX-like GTPase superfamily. OBG GTPase family. YchF/OLA1 subfamily.</text>
</comment>
<dbReference type="Pfam" id="PF01926">
    <property type="entry name" value="MMR_HSR1"/>
    <property type="match status" value="1"/>
</dbReference>
<dbReference type="CDD" id="cd01900">
    <property type="entry name" value="YchF"/>
    <property type="match status" value="1"/>
</dbReference>
<comment type="function">
    <text evidence="6">ATPase that binds to both the 70S ribosome and the 50S ribosomal subunit in a nucleotide-independent manner.</text>
</comment>
<keyword evidence="3 6" id="KW-0547">Nucleotide-binding</keyword>
<dbReference type="PANTHER" id="PTHR23305">
    <property type="entry name" value="OBG GTPASE FAMILY"/>
    <property type="match status" value="1"/>
</dbReference>
<evidence type="ECO:0000256" key="2">
    <source>
        <dbReference type="ARBA" id="ARBA00022723"/>
    </source>
</evidence>
<dbReference type="Proteomes" id="UP000249688">
    <property type="component" value="Unassembled WGS sequence"/>
</dbReference>
<dbReference type="InterPro" id="IPR027417">
    <property type="entry name" value="P-loop_NTPase"/>
</dbReference>
<evidence type="ECO:0000256" key="5">
    <source>
        <dbReference type="ARBA" id="ARBA00022842"/>
    </source>
</evidence>
<comment type="caution">
    <text evidence="9">The sequence shown here is derived from an EMBL/GenBank/DDBJ whole genome shotgun (WGS) entry which is preliminary data.</text>
</comment>
<comment type="cofactor">
    <cofactor evidence="1">
        <name>Mg(2+)</name>
        <dbReference type="ChEBI" id="CHEBI:18420"/>
    </cofactor>
</comment>
<dbReference type="InterPro" id="IPR006073">
    <property type="entry name" value="GTP-bd"/>
</dbReference>
<dbReference type="HAMAP" id="MF_00944">
    <property type="entry name" value="YchF_OLA1_ATPase"/>
    <property type="match status" value="1"/>
</dbReference>
<dbReference type="Gene3D" id="1.10.150.300">
    <property type="entry name" value="TGS-like domain"/>
    <property type="match status" value="1"/>
</dbReference>
<feature type="domain" description="TGS" evidence="8">
    <location>
        <begin position="279"/>
        <end position="362"/>
    </location>
</feature>
<evidence type="ECO:0000313" key="9">
    <source>
        <dbReference type="EMBL" id="PZW45752.1"/>
    </source>
</evidence>
<dbReference type="PRINTS" id="PR00326">
    <property type="entry name" value="GTP1OBG"/>
</dbReference>
<dbReference type="NCBIfam" id="TIGR00092">
    <property type="entry name" value="redox-regulated ATPase YchF"/>
    <property type="match status" value="1"/>
</dbReference>
<feature type="binding site" evidence="6">
    <location>
        <begin position="12"/>
        <end position="17"/>
    </location>
    <ligand>
        <name>ATP</name>
        <dbReference type="ChEBI" id="CHEBI:30616"/>
    </ligand>
</feature>
<keyword evidence="4 6" id="KW-0067">ATP-binding</keyword>
<protein>
    <recommendedName>
        <fullName evidence="6">Ribosome-binding ATPase YchF</fullName>
    </recommendedName>
</protein>
<dbReference type="PIRSF" id="PIRSF006641">
    <property type="entry name" value="CHP00092"/>
    <property type="match status" value="1"/>
</dbReference>
<dbReference type="InterPro" id="IPR023192">
    <property type="entry name" value="TGS-like_dom_sf"/>
</dbReference>
<keyword evidence="5" id="KW-0460">Magnesium</keyword>
<dbReference type="CDD" id="cd04867">
    <property type="entry name" value="TGS_YchF_OLA1"/>
    <property type="match status" value="1"/>
</dbReference>
<evidence type="ECO:0000259" key="7">
    <source>
        <dbReference type="PROSITE" id="PS51710"/>
    </source>
</evidence>
<reference evidence="9 10" key="1">
    <citation type="submission" date="2018-06" db="EMBL/GenBank/DDBJ databases">
        <title>Genomic Encyclopedia of Archaeal and Bacterial Type Strains, Phase II (KMG-II): from individual species to whole genera.</title>
        <authorList>
            <person name="Goeker M."/>
        </authorList>
    </citation>
    <scope>NUCLEOTIDE SEQUENCE [LARGE SCALE GENOMIC DNA]</scope>
    <source>
        <strain evidence="9 10">DSM 24525</strain>
    </source>
</reference>
<dbReference type="OrthoDB" id="9810373at2"/>
<evidence type="ECO:0000256" key="3">
    <source>
        <dbReference type="ARBA" id="ARBA00022741"/>
    </source>
</evidence>
<evidence type="ECO:0000256" key="6">
    <source>
        <dbReference type="HAMAP-Rule" id="MF_00944"/>
    </source>
</evidence>
<dbReference type="RefSeq" id="WP_111398400.1">
    <property type="nucleotide sequence ID" value="NZ_QKYU01000011.1"/>
</dbReference>
<dbReference type="InterPro" id="IPR031167">
    <property type="entry name" value="G_OBG"/>
</dbReference>
<dbReference type="InterPro" id="IPR004396">
    <property type="entry name" value="ATPase_YchF/OLA1"/>
</dbReference>
<organism evidence="9 10">
    <name type="scientific">Humitalea rosea</name>
    <dbReference type="NCBI Taxonomy" id="990373"/>
    <lineage>
        <taxon>Bacteria</taxon>
        <taxon>Pseudomonadati</taxon>
        <taxon>Pseudomonadota</taxon>
        <taxon>Alphaproteobacteria</taxon>
        <taxon>Acetobacterales</taxon>
        <taxon>Roseomonadaceae</taxon>
        <taxon>Humitalea</taxon>
    </lineage>
</organism>
<evidence type="ECO:0000256" key="1">
    <source>
        <dbReference type="ARBA" id="ARBA00001946"/>
    </source>
</evidence>
<dbReference type="PANTHER" id="PTHR23305:SF18">
    <property type="entry name" value="OBG-TYPE G DOMAIN-CONTAINING PROTEIN"/>
    <property type="match status" value="1"/>
</dbReference>
<keyword evidence="10" id="KW-1185">Reference proteome</keyword>
<dbReference type="PROSITE" id="PS51710">
    <property type="entry name" value="G_OBG"/>
    <property type="match status" value="1"/>
</dbReference>
<dbReference type="AlphaFoldDB" id="A0A2W7KDP7"/>
<keyword evidence="2" id="KW-0479">Metal-binding</keyword>
<accession>A0A2W7KDP7</accession>
<dbReference type="Gene3D" id="3.40.50.300">
    <property type="entry name" value="P-loop containing nucleotide triphosphate hydrolases"/>
    <property type="match status" value="1"/>
</dbReference>
<dbReference type="SUPFAM" id="SSF81271">
    <property type="entry name" value="TGS-like"/>
    <property type="match status" value="1"/>
</dbReference>
<dbReference type="InterPro" id="IPR041706">
    <property type="entry name" value="YchF_N"/>
</dbReference>
<evidence type="ECO:0000259" key="8">
    <source>
        <dbReference type="PROSITE" id="PS51880"/>
    </source>
</evidence>